<evidence type="ECO:0000313" key="1">
    <source>
        <dbReference type="EMBL" id="CAB4255134.1"/>
    </source>
</evidence>
<name>A0A8H2VH70_9SACH</name>
<organism evidence="1 2">
    <name type="scientific">Maudiozyma barnettii</name>
    <dbReference type="NCBI Taxonomy" id="61262"/>
    <lineage>
        <taxon>Eukaryota</taxon>
        <taxon>Fungi</taxon>
        <taxon>Dikarya</taxon>
        <taxon>Ascomycota</taxon>
        <taxon>Saccharomycotina</taxon>
        <taxon>Saccharomycetes</taxon>
        <taxon>Saccharomycetales</taxon>
        <taxon>Saccharomycetaceae</taxon>
        <taxon>Maudiozyma</taxon>
    </lineage>
</organism>
<dbReference type="OrthoDB" id="4052953at2759"/>
<gene>
    <name evidence="1" type="ORF">KABA2_05S09174</name>
</gene>
<dbReference type="RefSeq" id="XP_041406978.1">
    <property type="nucleotide sequence ID" value="XM_041551044.1"/>
</dbReference>
<dbReference type="GeneID" id="64858167"/>
<dbReference type="AlphaFoldDB" id="A0A8H2VH70"/>
<comment type="caution">
    <text evidence="1">The sequence shown here is derived from an EMBL/GenBank/DDBJ whole genome shotgun (WGS) entry which is preliminary data.</text>
</comment>
<evidence type="ECO:0000313" key="2">
    <source>
        <dbReference type="Proteomes" id="UP000644660"/>
    </source>
</evidence>
<proteinExistence type="predicted"/>
<keyword evidence="2" id="KW-1185">Reference proteome</keyword>
<sequence length="69" mass="7509">MISQSSRLAAFKVTSIARNVTKQAATSSLGFKKTPGNSFGSFKEYRENMKTYGPLSASLASKRHLGQTH</sequence>
<protein>
    <submittedName>
        <fullName evidence="1">Uncharacterized protein</fullName>
    </submittedName>
</protein>
<reference evidence="1 2" key="1">
    <citation type="submission" date="2020-05" db="EMBL/GenBank/DDBJ databases">
        <authorList>
            <person name="Casaregola S."/>
            <person name="Devillers H."/>
            <person name="Grondin C."/>
        </authorList>
    </citation>
    <scope>NUCLEOTIDE SEQUENCE [LARGE SCALE GENOMIC DNA]</scope>
    <source>
        <strain evidence="1 2">CLIB 1767</strain>
    </source>
</reference>
<dbReference type="EMBL" id="CAEFZW010000005">
    <property type="protein sequence ID" value="CAB4255134.1"/>
    <property type="molecule type" value="Genomic_DNA"/>
</dbReference>
<accession>A0A8H2VH70</accession>
<dbReference type="Proteomes" id="UP000644660">
    <property type="component" value="Unassembled WGS sequence"/>
</dbReference>